<dbReference type="Gene3D" id="1.25.10.10">
    <property type="entry name" value="Leucine-rich Repeat Variant"/>
    <property type="match status" value="1"/>
</dbReference>
<dbReference type="AlphaFoldDB" id="A0A1E1XE58"/>
<organism evidence="2">
    <name type="scientific">Amblyomma aureolatum</name>
    <dbReference type="NCBI Taxonomy" id="187763"/>
    <lineage>
        <taxon>Eukaryota</taxon>
        <taxon>Metazoa</taxon>
        <taxon>Ecdysozoa</taxon>
        <taxon>Arthropoda</taxon>
        <taxon>Chelicerata</taxon>
        <taxon>Arachnida</taxon>
        <taxon>Acari</taxon>
        <taxon>Parasitiformes</taxon>
        <taxon>Ixodida</taxon>
        <taxon>Ixodoidea</taxon>
        <taxon>Ixodidae</taxon>
        <taxon>Amblyomminae</taxon>
        <taxon>Amblyomma</taxon>
    </lineage>
</organism>
<evidence type="ECO:0000313" key="2">
    <source>
        <dbReference type="EMBL" id="JAT97411.1"/>
    </source>
</evidence>
<dbReference type="PANTHER" id="PTHR16356">
    <property type="entry name" value="TRANSMEMBRANE AND COILED-COIL DOMAIN-CONTAINING PROTEIN 6 TMCO6"/>
    <property type="match status" value="1"/>
</dbReference>
<dbReference type="InterPro" id="IPR011989">
    <property type="entry name" value="ARM-like"/>
</dbReference>
<name>A0A1E1XE58_9ACAR</name>
<dbReference type="PANTHER" id="PTHR16356:SF1">
    <property type="entry name" value="TRANSMEMBRANE AND COILED-COIL DOMAIN-CONTAINING PROTEIN 6"/>
    <property type="match status" value="1"/>
</dbReference>
<proteinExistence type="evidence at transcript level"/>
<dbReference type="InterPro" id="IPR016024">
    <property type="entry name" value="ARM-type_fold"/>
</dbReference>
<dbReference type="EMBL" id="GFAC01001777">
    <property type="protein sequence ID" value="JAT97411.1"/>
    <property type="molecule type" value="mRNA"/>
</dbReference>
<dbReference type="SUPFAM" id="SSF48371">
    <property type="entry name" value="ARM repeat"/>
    <property type="match status" value="1"/>
</dbReference>
<reference evidence="2" key="1">
    <citation type="journal article" date="2017" name="Front. Cell. Infect. Microbiol.">
        <title>The Distinct Transcriptional Response of the Midgut of Amblyomma sculptum and Amblyomma aureolatum Ticks to Rickettsia rickettsii Correlates to Their Differences in Susceptibility to Infection.</title>
        <authorList>
            <person name="Martins L.A."/>
            <person name="Galletti M.F.B.M."/>
            <person name="Ribeiro J.M."/>
            <person name="Fujita A."/>
            <person name="Costa F.B."/>
            <person name="Labruna M.B."/>
            <person name="Daffre S."/>
            <person name="Fogaca A.C."/>
        </authorList>
    </citation>
    <scope>NUCLEOTIDE SEQUENCE</scope>
</reference>
<sequence length="414" mass="45776">MVDEVREALRSQQSDVQRERRKKLVDDRRALVPAAHELELPSVEEFEALLKNVRKERNNKHYFRKLKNALASGDEYISSFLKTAHALEQLLSVAIRSPEVSCQLEALACITNLACGNHKATFRVLRAAGPYLVTFLNGSNPLLQEQSAWCLANVAMDCDKCRELMQCQGASHALVKALQSVHPQVVDMAVLALQSYAQYSADIAQDLVTRGLLEHLLPLFDRQSAKPDFIAQLGWIVFYVYSSGVMQSENLEHTARLCHLVANRTVLYSAAPKENAPALTSLLVCLADWSCRWQKLAVTVGRTPGMAATLGCLLNAPLLHLRREALWLMQCLSGFLALHDLTDISAATSGIVPLLTPGAACVPQVLTLLQRLATSLPAFRNCLKGNLAVLAQLQQMTPEHQSECQKLLEILQLP</sequence>
<protein>
    <submittedName>
        <fullName evidence="2">Putative karyopherin importin alpha</fullName>
    </submittedName>
</protein>
<feature type="region of interest" description="Disordered" evidence="1">
    <location>
        <begin position="1"/>
        <end position="20"/>
    </location>
</feature>
<accession>A0A1E1XE58</accession>
<evidence type="ECO:0000256" key="1">
    <source>
        <dbReference type="SAM" id="MobiDB-lite"/>
    </source>
</evidence>